<feature type="transmembrane region" description="Helical" evidence="1">
    <location>
        <begin position="54"/>
        <end position="71"/>
    </location>
</feature>
<comment type="caution">
    <text evidence="3">The sequence shown here is derived from an EMBL/GenBank/DDBJ whole genome shotgun (WGS) entry which is preliminary data.</text>
</comment>
<reference evidence="3 4" key="1">
    <citation type="submission" date="2018-08" db="EMBL/GenBank/DDBJ databases">
        <title>Sequencing the genomes of 1000 actinobacteria strains.</title>
        <authorList>
            <person name="Klenk H.-P."/>
        </authorList>
    </citation>
    <scope>NUCLEOTIDE SEQUENCE [LARGE SCALE GENOMIC DNA]</scope>
    <source>
        <strain evidence="3 4">DSM 22891</strain>
    </source>
</reference>
<accession>A0A3D9V7F5</accession>
<dbReference type="Proteomes" id="UP000256485">
    <property type="component" value="Unassembled WGS sequence"/>
</dbReference>
<dbReference type="AlphaFoldDB" id="A0A3D9V7F5"/>
<evidence type="ECO:0000313" key="3">
    <source>
        <dbReference type="EMBL" id="REF34965.1"/>
    </source>
</evidence>
<feature type="domain" description="Low molecular weight protein antigen 6 PH" evidence="2">
    <location>
        <begin position="75"/>
        <end position="142"/>
    </location>
</feature>
<feature type="transmembrane region" description="Helical" evidence="1">
    <location>
        <begin position="20"/>
        <end position="42"/>
    </location>
</feature>
<dbReference type="Pfam" id="PF10756">
    <property type="entry name" value="bPH_6"/>
    <property type="match status" value="1"/>
</dbReference>
<evidence type="ECO:0000256" key="1">
    <source>
        <dbReference type="SAM" id="Phobius"/>
    </source>
</evidence>
<dbReference type="RefSeq" id="WP_115848834.1">
    <property type="nucleotide sequence ID" value="NZ_QTUC01000001.1"/>
</dbReference>
<name>A0A3D9V7F5_THECX</name>
<evidence type="ECO:0000259" key="2">
    <source>
        <dbReference type="Pfam" id="PF10756"/>
    </source>
</evidence>
<dbReference type="InterPro" id="IPR019692">
    <property type="entry name" value="CFP-6_PH"/>
</dbReference>
<keyword evidence="4" id="KW-1185">Reference proteome</keyword>
<organism evidence="3 4">
    <name type="scientific">Thermasporomyces composti</name>
    <dbReference type="NCBI Taxonomy" id="696763"/>
    <lineage>
        <taxon>Bacteria</taxon>
        <taxon>Bacillati</taxon>
        <taxon>Actinomycetota</taxon>
        <taxon>Actinomycetes</taxon>
        <taxon>Propionibacteriales</taxon>
        <taxon>Nocardioidaceae</taxon>
        <taxon>Thermasporomyces</taxon>
    </lineage>
</organism>
<keyword evidence="1" id="KW-0812">Transmembrane</keyword>
<sequence length="157" mass="17018">MTSEPSVDLPALPHTWRARLGLVVAVVMAVVLVITGVGLWVALPPAARADFSPAQVVTLALLLVALLYGLYRLGRIRLEADEHGLTIVNLVRSRRLEWAQVLNVSLRPGDPWVQLDLDDGTTMPVMAIQSADGARARRAAQDLAALVAARTRTQRNT</sequence>
<proteinExistence type="predicted"/>
<dbReference type="OrthoDB" id="3824918at2"/>
<dbReference type="EMBL" id="QTUC01000001">
    <property type="protein sequence ID" value="REF34965.1"/>
    <property type="molecule type" value="Genomic_DNA"/>
</dbReference>
<keyword evidence="1" id="KW-1133">Transmembrane helix</keyword>
<gene>
    <name evidence="3" type="ORF">DFJ64_0333</name>
</gene>
<evidence type="ECO:0000313" key="4">
    <source>
        <dbReference type="Proteomes" id="UP000256485"/>
    </source>
</evidence>
<keyword evidence="1" id="KW-0472">Membrane</keyword>
<protein>
    <submittedName>
        <fullName evidence="3">PH (Pleckstrin Homology) domain-containing protein</fullName>
    </submittedName>
</protein>